<sequence length="386" mass="41986">MAASQIPPSGTLSPSGEETEAPRWWIFHGTGKPRPHLDLAAVLPPPPPWRSHRGGFPDDLPDAPPYDDDEAGRVLGAAPEFCARWSPLTQSRQERLSKINAALYLRRPLLVTGPPGVGKSVLADQIARELNLGRVLRWTVSSRSTLRSGLYDYDPLSQIHDLNLENLQRPPSPDGSSDPGEAALRSSAQRIGNYLRIGPLGTAFLPHRLPRVLLVDELDKADHDLVGDLLALLEHGRYTIPELYRLRSAAPRITVPTDDPGRTTVVADGEVRCAEFPIVVITANDERPFPPEFLRRCIPLRLALPSSEELAGIVAAHFSGSLPGAAHSVIADFVRRSAEGSPLAIDQLLNAVHMATVIEPGAAEPGPEFLQELSAMLWHRLAEPLG</sequence>
<keyword evidence="4" id="KW-1185">Reference proteome</keyword>
<dbReference type="InterPro" id="IPR003959">
    <property type="entry name" value="ATPase_AAA_core"/>
</dbReference>
<dbReference type="EMBL" id="LGEM01000022">
    <property type="protein sequence ID" value="KUP97579.1"/>
    <property type="molecule type" value="Genomic_DNA"/>
</dbReference>
<feature type="region of interest" description="Disordered" evidence="1">
    <location>
        <begin position="1"/>
        <end position="58"/>
    </location>
</feature>
<dbReference type="Proteomes" id="UP000074382">
    <property type="component" value="Unassembled WGS sequence"/>
</dbReference>
<dbReference type="InterPro" id="IPR003593">
    <property type="entry name" value="AAA+_ATPase"/>
</dbReference>
<evidence type="ECO:0000313" key="3">
    <source>
        <dbReference type="EMBL" id="KUP97579.1"/>
    </source>
</evidence>
<feature type="domain" description="AAA+ ATPase" evidence="2">
    <location>
        <begin position="105"/>
        <end position="308"/>
    </location>
</feature>
<dbReference type="Pfam" id="PF00004">
    <property type="entry name" value="AAA"/>
    <property type="match status" value="1"/>
</dbReference>
<dbReference type="GO" id="GO:0016887">
    <property type="term" value="F:ATP hydrolysis activity"/>
    <property type="evidence" value="ECO:0007669"/>
    <property type="project" value="InterPro"/>
</dbReference>
<comment type="caution">
    <text evidence="3">The sequence shown here is derived from an EMBL/GenBank/DDBJ whole genome shotgun (WGS) entry which is preliminary data.</text>
</comment>
<name>A0A147KK18_THECS</name>
<gene>
    <name evidence="3" type="ORF">AC529_05830</name>
</gene>
<dbReference type="OrthoDB" id="9783370at2"/>
<dbReference type="AlphaFoldDB" id="A0A147KK18"/>
<protein>
    <submittedName>
        <fullName evidence="3">ATPase</fullName>
    </submittedName>
</protein>
<evidence type="ECO:0000313" key="4">
    <source>
        <dbReference type="Proteomes" id="UP000074382"/>
    </source>
</evidence>
<accession>A0A147KK18</accession>
<feature type="compositionally biased region" description="Polar residues" evidence="1">
    <location>
        <begin position="1"/>
        <end position="16"/>
    </location>
</feature>
<dbReference type="SUPFAM" id="SSF52540">
    <property type="entry name" value="P-loop containing nucleoside triphosphate hydrolases"/>
    <property type="match status" value="1"/>
</dbReference>
<dbReference type="RefSeq" id="WP_068753450.1">
    <property type="nucleotide sequence ID" value="NZ_KQ950180.1"/>
</dbReference>
<dbReference type="InterPro" id="IPR027417">
    <property type="entry name" value="P-loop_NTPase"/>
</dbReference>
<dbReference type="PATRIC" id="fig|665004.4.peg.762"/>
<reference evidence="4" key="1">
    <citation type="journal article" date="2017" name="Acta Aliment.">
        <title>Plant polysaccharide degrading enzyme system of Thermpbifida cellulosilytica TB100 revealed by de novo genome project data.</title>
        <authorList>
            <person name="Toth A."/>
            <person name="Baka E."/>
            <person name="Luzics S."/>
            <person name="Bata-Vidacs I."/>
            <person name="Nagy I."/>
            <person name="Balint B."/>
            <person name="Herceg R."/>
            <person name="Olasz F."/>
            <person name="Wilk T."/>
            <person name="Nagy T."/>
            <person name="Kriszt B."/>
            <person name="Nagy I."/>
            <person name="Kukolya J."/>
        </authorList>
    </citation>
    <scope>NUCLEOTIDE SEQUENCE [LARGE SCALE GENOMIC DNA]</scope>
    <source>
        <strain evidence="4">TB100</strain>
    </source>
</reference>
<organism evidence="3 4">
    <name type="scientific">Thermobifida cellulosilytica TB100</name>
    <dbReference type="NCBI Taxonomy" id="665004"/>
    <lineage>
        <taxon>Bacteria</taxon>
        <taxon>Bacillati</taxon>
        <taxon>Actinomycetota</taxon>
        <taxon>Actinomycetes</taxon>
        <taxon>Streptosporangiales</taxon>
        <taxon>Nocardiopsidaceae</taxon>
        <taxon>Thermobifida</taxon>
    </lineage>
</organism>
<dbReference type="Gene3D" id="3.40.50.300">
    <property type="entry name" value="P-loop containing nucleotide triphosphate hydrolases"/>
    <property type="match status" value="1"/>
</dbReference>
<dbReference type="STRING" id="665004.AC529_05830"/>
<evidence type="ECO:0000256" key="1">
    <source>
        <dbReference type="SAM" id="MobiDB-lite"/>
    </source>
</evidence>
<dbReference type="SMART" id="SM00382">
    <property type="entry name" value="AAA"/>
    <property type="match status" value="1"/>
</dbReference>
<dbReference type="GO" id="GO:0005524">
    <property type="term" value="F:ATP binding"/>
    <property type="evidence" value="ECO:0007669"/>
    <property type="project" value="InterPro"/>
</dbReference>
<evidence type="ECO:0000259" key="2">
    <source>
        <dbReference type="SMART" id="SM00382"/>
    </source>
</evidence>
<proteinExistence type="predicted"/>